<organism evidence="2 3">
    <name type="scientific">Plakobranchus ocellatus</name>
    <dbReference type="NCBI Taxonomy" id="259542"/>
    <lineage>
        <taxon>Eukaryota</taxon>
        <taxon>Metazoa</taxon>
        <taxon>Spiralia</taxon>
        <taxon>Lophotrochozoa</taxon>
        <taxon>Mollusca</taxon>
        <taxon>Gastropoda</taxon>
        <taxon>Heterobranchia</taxon>
        <taxon>Euthyneura</taxon>
        <taxon>Panpulmonata</taxon>
        <taxon>Sacoglossa</taxon>
        <taxon>Placobranchoidea</taxon>
        <taxon>Plakobranchidae</taxon>
        <taxon>Plakobranchus</taxon>
    </lineage>
</organism>
<protein>
    <submittedName>
        <fullName evidence="2">Uncharacterized protein</fullName>
    </submittedName>
</protein>
<accession>A0AAV4BK18</accession>
<keyword evidence="3" id="KW-1185">Reference proteome</keyword>
<gene>
    <name evidence="2" type="ORF">PoB_004562800</name>
</gene>
<dbReference type="Proteomes" id="UP000735302">
    <property type="component" value="Unassembled WGS sequence"/>
</dbReference>
<name>A0AAV4BK18_9GAST</name>
<feature type="compositionally biased region" description="Basic and acidic residues" evidence="1">
    <location>
        <begin position="46"/>
        <end position="66"/>
    </location>
</feature>
<sequence>MYIADTLSRAYMSDQSDMNNDDDEAVLRIMSATVQLPATKQRLQEIRKAPESDETLKKVEDQDSNKSQDSPSPYFCKTWDTRQIDRR</sequence>
<dbReference type="EMBL" id="BLXT01005012">
    <property type="protein sequence ID" value="GFO19123.1"/>
    <property type="molecule type" value="Genomic_DNA"/>
</dbReference>
<reference evidence="2 3" key="1">
    <citation type="journal article" date="2021" name="Elife">
        <title>Chloroplast acquisition without the gene transfer in kleptoplastic sea slugs, Plakobranchus ocellatus.</title>
        <authorList>
            <person name="Maeda T."/>
            <person name="Takahashi S."/>
            <person name="Yoshida T."/>
            <person name="Shimamura S."/>
            <person name="Takaki Y."/>
            <person name="Nagai Y."/>
            <person name="Toyoda A."/>
            <person name="Suzuki Y."/>
            <person name="Arimoto A."/>
            <person name="Ishii H."/>
            <person name="Satoh N."/>
            <person name="Nishiyama T."/>
            <person name="Hasebe M."/>
            <person name="Maruyama T."/>
            <person name="Minagawa J."/>
            <person name="Obokata J."/>
            <person name="Shigenobu S."/>
        </authorList>
    </citation>
    <scope>NUCLEOTIDE SEQUENCE [LARGE SCALE GENOMIC DNA]</scope>
</reference>
<proteinExistence type="predicted"/>
<evidence type="ECO:0000313" key="2">
    <source>
        <dbReference type="EMBL" id="GFO19123.1"/>
    </source>
</evidence>
<evidence type="ECO:0000256" key="1">
    <source>
        <dbReference type="SAM" id="MobiDB-lite"/>
    </source>
</evidence>
<comment type="caution">
    <text evidence="2">The sequence shown here is derived from an EMBL/GenBank/DDBJ whole genome shotgun (WGS) entry which is preliminary data.</text>
</comment>
<dbReference type="AlphaFoldDB" id="A0AAV4BK18"/>
<feature type="region of interest" description="Disordered" evidence="1">
    <location>
        <begin position="46"/>
        <end position="87"/>
    </location>
</feature>
<evidence type="ECO:0000313" key="3">
    <source>
        <dbReference type="Proteomes" id="UP000735302"/>
    </source>
</evidence>